<keyword evidence="1" id="KW-0812">Transmembrane</keyword>
<sequence length="86" mass="9849">MNPVTGIALYVMIWWTMLFAVLPFGTRPVADADDTTGWRGVPERPHMWRKILATTILTAVIWGLIYLVITSDWISFRNGWLSLPDD</sequence>
<gene>
    <name evidence="2" type="ORF">OL599_11585</name>
</gene>
<reference evidence="2" key="1">
    <citation type="submission" date="2022-09" db="EMBL/GenBank/DDBJ databases">
        <title>Rhodovastum sp. nov. RN2-1 isolated from soil in Seongnam, South Korea.</title>
        <authorList>
            <person name="Le N.T."/>
        </authorList>
    </citation>
    <scope>NUCLEOTIDE SEQUENCE</scope>
    <source>
        <strain evidence="2">RN2-1</strain>
    </source>
</reference>
<organism evidence="2 3">
    <name type="scientific">Limobrevibacterium gyesilva</name>
    <dbReference type="NCBI Taxonomy" id="2991712"/>
    <lineage>
        <taxon>Bacteria</taxon>
        <taxon>Pseudomonadati</taxon>
        <taxon>Pseudomonadota</taxon>
        <taxon>Alphaproteobacteria</taxon>
        <taxon>Acetobacterales</taxon>
        <taxon>Acetobacteraceae</taxon>
        <taxon>Limobrevibacterium</taxon>
    </lineage>
</organism>
<feature type="transmembrane region" description="Helical" evidence="1">
    <location>
        <begin position="7"/>
        <end position="26"/>
    </location>
</feature>
<proteinExistence type="predicted"/>
<keyword evidence="1" id="KW-0472">Membrane</keyword>
<evidence type="ECO:0000313" key="3">
    <source>
        <dbReference type="Proteomes" id="UP001165679"/>
    </source>
</evidence>
<dbReference type="EMBL" id="JAPDNT010000007">
    <property type="protein sequence ID" value="MCW3475212.1"/>
    <property type="molecule type" value="Genomic_DNA"/>
</dbReference>
<dbReference type="Proteomes" id="UP001165679">
    <property type="component" value="Unassembled WGS sequence"/>
</dbReference>
<dbReference type="RefSeq" id="WP_264713905.1">
    <property type="nucleotide sequence ID" value="NZ_JAPDNT010000007.1"/>
</dbReference>
<dbReference type="InterPro" id="IPR009935">
    <property type="entry name" value="DUF1467"/>
</dbReference>
<dbReference type="Pfam" id="PF07330">
    <property type="entry name" value="DUF1467"/>
    <property type="match status" value="1"/>
</dbReference>
<dbReference type="AlphaFoldDB" id="A0AA41YTM0"/>
<keyword evidence="3" id="KW-1185">Reference proteome</keyword>
<evidence type="ECO:0000256" key="1">
    <source>
        <dbReference type="SAM" id="Phobius"/>
    </source>
</evidence>
<evidence type="ECO:0000313" key="2">
    <source>
        <dbReference type="EMBL" id="MCW3475212.1"/>
    </source>
</evidence>
<keyword evidence="1" id="KW-1133">Transmembrane helix</keyword>
<name>A0AA41YTM0_9PROT</name>
<comment type="caution">
    <text evidence="2">The sequence shown here is derived from an EMBL/GenBank/DDBJ whole genome shotgun (WGS) entry which is preliminary data.</text>
</comment>
<accession>A0AA41YTM0</accession>
<protein>
    <submittedName>
        <fullName evidence="2">DUF1467 family protein</fullName>
    </submittedName>
</protein>
<feature type="transmembrane region" description="Helical" evidence="1">
    <location>
        <begin position="46"/>
        <end position="69"/>
    </location>
</feature>
<reference evidence="2" key="2">
    <citation type="submission" date="2022-10" db="EMBL/GenBank/DDBJ databases">
        <authorList>
            <person name="Trinh H.N."/>
        </authorList>
    </citation>
    <scope>NUCLEOTIDE SEQUENCE</scope>
    <source>
        <strain evidence="2">RN2-1</strain>
    </source>
</reference>